<gene>
    <name evidence="1" type="primary">Acey_s1137.g3670</name>
    <name evidence="1" type="ORF">Y032_1137g3670</name>
</gene>
<feature type="non-terminal residue" evidence="1">
    <location>
        <position position="1"/>
    </location>
</feature>
<name>A0A016W6D4_9BILA</name>
<evidence type="ECO:0000313" key="1">
    <source>
        <dbReference type="EMBL" id="EYC35141.1"/>
    </source>
</evidence>
<accession>A0A016W6D4</accession>
<reference evidence="2" key="1">
    <citation type="journal article" date="2015" name="Nat. Genet.">
        <title>The genome and transcriptome of the zoonotic hookworm Ancylostoma ceylanicum identify infection-specific gene families.</title>
        <authorList>
            <person name="Schwarz E.M."/>
            <person name="Hu Y."/>
            <person name="Antoshechkin I."/>
            <person name="Miller M.M."/>
            <person name="Sternberg P.W."/>
            <person name="Aroian R.V."/>
        </authorList>
    </citation>
    <scope>NUCLEOTIDE SEQUENCE</scope>
    <source>
        <strain evidence="2">HY135</strain>
    </source>
</reference>
<dbReference type="AlphaFoldDB" id="A0A016W6D4"/>
<comment type="caution">
    <text evidence="1">The sequence shown here is derived from an EMBL/GenBank/DDBJ whole genome shotgun (WGS) entry which is preliminary data.</text>
</comment>
<sequence>ISRVTHGSACQKCKVANVVNGRSLLRNTTPLRQISSFYVFE</sequence>
<dbReference type="EMBL" id="JARK01000736">
    <property type="protein sequence ID" value="EYC35141.1"/>
    <property type="molecule type" value="Genomic_DNA"/>
</dbReference>
<evidence type="ECO:0000313" key="2">
    <source>
        <dbReference type="Proteomes" id="UP000024635"/>
    </source>
</evidence>
<proteinExistence type="predicted"/>
<keyword evidence="2" id="KW-1185">Reference proteome</keyword>
<organism evidence="1 2">
    <name type="scientific">Ancylostoma ceylanicum</name>
    <dbReference type="NCBI Taxonomy" id="53326"/>
    <lineage>
        <taxon>Eukaryota</taxon>
        <taxon>Metazoa</taxon>
        <taxon>Ecdysozoa</taxon>
        <taxon>Nematoda</taxon>
        <taxon>Chromadorea</taxon>
        <taxon>Rhabditida</taxon>
        <taxon>Rhabditina</taxon>
        <taxon>Rhabditomorpha</taxon>
        <taxon>Strongyloidea</taxon>
        <taxon>Ancylostomatidae</taxon>
        <taxon>Ancylostomatinae</taxon>
        <taxon>Ancylostoma</taxon>
    </lineage>
</organism>
<dbReference type="Proteomes" id="UP000024635">
    <property type="component" value="Unassembled WGS sequence"/>
</dbReference>
<protein>
    <submittedName>
        <fullName evidence="1">Uncharacterized protein</fullName>
    </submittedName>
</protein>